<sequence length="80" mass="8479">MNGATAVVCTFVTPQTVDGLAVAEQVVTVPATEERFIGPFRNDLYGQAEPDAGFAKSVFLDLDDDTNVTLAAIKIGDVNF</sequence>
<gene>
    <name evidence="1" type="ORF">LCGC14_2835560</name>
</gene>
<reference evidence="1" key="1">
    <citation type="journal article" date="2015" name="Nature">
        <title>Complex archaea that bridge the gap between prokaryotes and eukaryotes.</title>
        <authorList>
            <person name="Spang A."/>
            <person name="Saw J.H."/>
            <person name="Jorgensen S.L."/>
            <person name="Zaremba-Niedzwiedzka K."/>
            <person name="Martijn J."/>
            <person name="Lind A.E."/>
            <person name="van Eijk R."/>
            <person name="Schleper C."/>
            <person name="Guy L."/>
            <person name="Ettema T.J."/>
        </authorList>
    </citation>
    <scope>NUCLEOTIDE SEQUENCE</scope>
</reference>
<comment type="caution">
    <text evidence="1">The sequence shown here is derived from an EMBL/GenBank/DDBJ whole genome shotgun (WGS) entry which is preliminary data.</text>
</comment>
<dbReference type="AlphaFoldDB" id="A0A0F8YCN5"/>
<accession>A0A0F8YCN5</accession>
<evidence type="ECO:0000313" key="1">
    <source>
        <dbReference type="EMBL" id="KKK79232.1"/>
    </source>
</evidence>
<dbReference type="EMBL" id="LAZR01054122">
    <property type="protein sequence ID" value="KKK79232.1"/>
    <property type="molecule type" value="Genomic_DNA"/>
</dbReference>
<name>A0A0F8YCN5_9ZZZZ</name>
<proteinExistence type="predicted"/>
<organism evidence="1">
    <name type="scientific">marine sediment metagenome</name>
    <dbReference type="NCBI Taxonomy" id="412755"/>
    <lineage>
        <taxon>unclassified sequences</taxon>
        <taxon>metagenomes</taxon>
        <taxon>ecological metagenomes</taxon>
    </lineage>
</organism>
<protein>
    <submittedName>
        <fullName evidence="1">Uncharacterized protein</fullName>
    </submittedName>
</protein>